<proteinExistence type="predicted"/>
<keyword evidence="1" id="KW-0802">TPR repeat</keyword>
<dbReference type="CDD" id="cd00195">
    <property type="entry name" value="UBCc_UEV"/>
    <property type="match status" value="1"/>
</dbReference>
<reference evidence="4" key="1">
    <citation type="submission" date="2020-09" db="EMBL/GenBank/DDBJ databases">
        <title>Desulfogranum mesoprofundum gen. nov., sp. nov., a novel mesophilic, sulfate-reducing chemolithoautotroph isolated from a deep-sea hydrothermal vent chimney in the Suiyo Seamount.</title>
        <authorList>
            <person name="Hashimoto Y."/>
            <person name="Nakagawa S."/>
        </authorList>
    </citation>
    <scope>NUCLEOTIDE SEQUENCE</scope>
    <source>
        <strain evidence="4">KT2</strain>
    </source>
</reference>
<keyword evidence="3" id="KW-1133">Transmembrane helix</keyword>
<feature type="transmembrane region" description="Helical" evidence="3">
    <location>
        <begin position="360"/>
        <end position="379"/>
    </location>
</feature>
<organism evidence="4 5">
    <name type="scientific">Desulfomarina profundi</name>
    <dbReference type="NCBI Taxonomy" id="2772557"/>
    <lineage>
        <taxon>Bacteria</taxon>
        <taxon>Pseudomonadati</taxon>
        <taxon>Thermodesulfobacteriota</taxon>
        <taxon>Desulfobulbia</taxon>
        <taxon>Desulfobulbales</taxon>
        <taxon>Desulfobulbaceae</taxon>
        <taxon>Desulfomarina</taxon>
    </lineage>
</organism>
<gene>
    <name evidence="4" type="ORF">DGMP_00480</name>
</gene>
<feature type="region of interest" description="Disordered" evidence="2">
    <location>
        <begin position="310"/>
        <end position="354"/>
    </location>
</feature>
<dbReference type="InterPro" id="IPR019734">
    <property type="entry name" value="TPR_rpt"/>
</dbReference>
<evidence type="ECO:0000313" key="4">
    <source>
        <dbReference type="EMBL" id="BCL59355.1"/>
    </source>
</evidence>
<dbReference type="AlphaFoldDB" id="A0A8D5FKG3"/>
<dbReference type="PROSITE" id="PS50005">
    <property type="entry name" value="TPR"/>
    <property type="match status" value="1"/>
</dbReference>
<dbReference type="KEGG" id="dbk:DGMP_00480"/>
<sequence>MTAQSDQLSEILSRITREFSAHEFISIQPVKGDPPDQYEITYSVPGMVQENGEITLAEKHIVECSIPFGFPHFPPSCKPKTPIFHPDFDPAAICLGDFWEQNKSLPELIIHIGRMICGEFYSIDNAFNEEAALWFTDNSSRLPFSTILAEKGKSTQLNQPIPSEIDTLDDSDLTTEYDYLSIEQNDEEELIPDKRPEKSPEIEEGTGSEIDFTLIQLLDKQNRYSQLFNLLSDLPPSTRQETEPYFSNAKKAINIAKKFHNKARSEEDRGNGETALKLYEKIPETVADYPDISIDIDRLKRSIELLRELSSETVPDTPEPPDIPQKQKKEKTKKPAFPTRRTRPNSSSPPPSPGNSRIKYIFLGGIILLLAGAAGYYYFTLQQNIIFARRSFSTCKAQLKADNFISAKQNCDQAMKLAGQVQFIRQPEVAVLKSEIQQTLQSEKMRMGLAGKVLFNGQYLAKKDVKALLFFQKLKETAFSLYDEGKWKKASTKLQEAISVARNTPSLDDTVLPILMSKLQHAKVQQFLQKADEKEKEHSWKLAIKHYTDALVYLNELPQEMQQQYRGQLLLGLEKSRFEDLKSKGDSLFAESDWEKATSFYQKAIQLAENKGVVPKETLNKIAVHAKKAKLYDAIKRGNLAFSNGSWQEAIDAYRNAQILLSKDQTILKDIGASDVNMKKLARISLQASIIKERQAAKKQLEKKKLSAARNTYRKVISVIEHSSFSKDPEFQEIAAETRGMVQSLDQEIFLDQKQKYLETNFKKLFALNYPSTVPEKLSNPVITFIKETPSKLLFKLQCLEKSGSRPLSLIMFYAYDKKKKNWDFSSGDL</sequence>
<dbReference type="EMBL" id="AP024086">
    <property type="protein sequence ID" value="BCL59355.1"/>
    <property type="molecule type" value="Genomic_DNA"/>
</dbReference>
<feature type="repeat" description="TPR" evidence="1">
    <location>
        <begin position="578"/>
        <end position="611"/>
    </location>
</feature>
<evidence type="ECO:0008006" key="6">
    <source>
        <dbReference type="Google" id="ProtNLM"/>
    </source>
</evidence>
<keyword evidence="3" id="KW-0812">Transmembrane</keyword>
<name>A0A8D5FKG3_9BACT</name>
<dbReference type="SMART" id="SM00028">
    <property type="entry name" value="TPR"/>
    <property type="match status" value="5"/>
</dbReference>
<evidence type="ECO:0000256" key="3">
    <source>
        <dbReference type="SAM" id="Phobius"/>
    </source>
</evidence>
<protein>
    <recommendedName>
        <fullName evidence="6">UBC core domain-containing protein</fullName>
    </recommendedName>
</protein>
<dbReference type="RefSeq" id="WP_228855589.1">
    <property type="nucleotide sequence ID" value="NZ_AP024086.1"/>
</dbReference>
<evidence type="ECO:0000256" key="2">
    <source>
        <dbReference type="SAM" id="MobiDB-lite"/>
    </source>
</evidence>
<accession>A0A8D5FKG3</accession>
<keyword evidence="5" id="KW-1185">Reference proteome</keyword>
<keyword evidence="3" id="KW-0472">Membrane</keyword>
<evidence type="ECO:0000256" key="1">
    <source>
        <dbReference type="PROSITE-ProRule" id="PRU00339"/>
    </source>
</evidence>
<dbReference type="Proteomes" id="UP000826725">
    <property type="component" value="Chromosome"/>
</dbReference>
<evidence type="ECO:0000313" key="5">
    <source>
        <dbReference type="Proteomes" id="UP000826725"/>
    </source>
</evidence>